<dbReference type="OrthoDB" id="10267654at2759"/>
<keyword evidence="6" id="KW-1133">Transmembrane helix</keyword>
<dbReference type="GO" id="GO:0005743">
    <property type="term" value="C:mitochondrial inner membrane"/>
    <property type="evidence" value="ECO:0007669"/>
    <property type="project" value="UniProtKB-SubCell"/>
</dbReference>
<comment type="subcellular location">
    <subcellularLocation>
        <location evidence="1 10">Mitochondrion inner membrane</location>
        <topology evidence="1 10">Single-pass membrane protein</topology>
    </subcellularLocation>
</comment>
<dbReference type="InterPro" id="IPR018850">
    <property type="entry name" value="Mt_escape_2_C"/>
</dbReference>
<name>G3AHZ1_SPAPN</name>
<keyword evidence="7 10" id="KW-0496">Mitochondrion</keyword>
<dbReference type="Pfam" id="PF10443">
    <property type="entry name" value="RNA12"/>
    <property type="match status" value="1"/>
</dbReference>
<dbReference type="InParanoid" id="G3AHZ1"/>
<evidence type="ECO:0000256" key="11">
    <source>
        <dbReference type="SAM" id="SignalP"/>
    </source>
</evidence>
<dbReference type="OMA" id="FSHPRIT"/>
<dbReference type="PANTHER" id="PTHR32198">
    <property type="entry name" value="MITOCHONDRIAL ESCAPE PROTEIN 2"/>
    <property type="match status" value="1"/>
</dbReference>
<dbReference type="GeneID" id="18873049"/>
<evidence type="ECO:0000256" key="6">
    <source>
        <dbReference type="ARBA" id="ARBA00022989"/>
    </source>
</evidence>
<dbReference type="KEGG" id="spaa:SPAPADRAFT_59728"/>
<dbReference type="RefSeq" id="XP_007373890.1">
    <property type="nucleotide sequence ID" value="XM_007373828.1"/>
</dbReference>
<evidence type="ECO:0000256" key="9">
    <source>
        <dbReference type="ARBA" id="ARBA00025276"/>
    </source>
</evidence>
<sequence length="571" mass="65407">MPILLALLATAAVLIFDPIRQWFIEYKINHSNESYKKSKWFRMIYVPYTSIRDWISISYDYYIDTPDEENLSEKQQPTKIEPEDNLFWYERMEKSKQVRLWIKENTNTFIIVKGPPGSGKEEFILEHTLHNDDKLNKRVLIIECDQLAKARSDNALFKNSASQLGYFPVFTWTNNLSRFIDLGIQGLTGQKSGLSESKETRVKGMFSLSIQAIRHITDKEYSNYVKSVERANRGKPENAKVEILNQEDFLQQHPECKPIVVVTKFARKADTAGNDFIFPMIAEWSSNLVQNNIAHVIFSTADVGSLQHLNDALPNQVFKDISLSDASMTSSKQYVCEQLKLAEGKTANIENCIEPIGGRMLDLQAFVRRVKSGETPNIAITEMINQASELITSFFLENHKIEQGDHNWTTAQVWVLMKMLSKSDKVKYNDLIKSPLFGSSPDTVNTLSTLEKYDLVALKRDKGVLNEITTGRPLFKAAFRNIIKDVYIWKLYETNYLSSLVKIEVDNIQKLENELVQISKLEGKLNGRIDYLVKKIDASTTKIINYEKQISEVGQFTGDKHQKSSSFLGIF</sequence>
<dbReference type="EMBL" id="GL996500">
    <property type="protein sequence ID" value="EGW34306.1"/>
    <property type="molecule type" value="Genomic_DNA"/>
</dbReference>
<evidence type="ECO:0000256" key="2">
    <source>
        <dbReference type="ARBA" id="ARBA00010320"/>
    </source>
</evidence>
<reference evidence="13 14" key="1">
    <citation type="journal article" date="2011" name="Proc. Natl. Acad. Sci. U.S.A.">
        <title>Comparative genomics of xylose-fermenting fungi for enhanced biofuel production.</title>
        <authorList>
            <person name="Wohlbach D.J."/>
            <person name="Kuo A."/>
            <person name="Sato T.K."/>
            <person name="Potts K.M."/>
            <person name="Salamov A.A."/>
            <person name="LaButti K.M."/>
            <person name="Sun H."/>
            <person name="Clum A."/>
            <person name="Pangilinan J.L."/>
            <person name="Lindquist E.A."/>
            <person name="Lucas S."/>
            <person name="Lapidus A."/>
            <person name="Jin M."/>
            <person name="Gunawan C."/>
            <person name="Balan V."/>
            <person name="Dale B.E."/>
            <person name="Jeffries T.W."/>
            <person name="Zinkel R."/>
            <person name="Barry K.W."/>
            <person name="Grigoriev I.V."/>
            <person name="Gasch A.P."/>
        </authorList>
    </citation>
    <scope>NUCLEOTIDE SEQUENCE [LARGE SCALE GENOMIC DNA]</scope>
    <source>
        <strain evidence="14">NRRL Y-27907 / 11-Y1</strain>
    </source>
</reference>
<evidence type="ECO:0000256" key="3">
    <source>
        <dbReference type="ARBA" id="ARBA00020222"/>
    </source>
</evidence>
<comment type="similarity">
    <text evidence="2 10">Belongs to the YME2 family.</text>
</comment>
<protein>
    <recommendedName>
        <fullName evidence="3 10">Mitochondrial escape protein 2</fullName>
    </recommendedName>
</protein>
<dbReference type="eggNOG" id="ENOG502QS0P">
    <property type="taxonomic scope" value="Eukaryota"/>
</dbReference>
<keyword evidence="4" id="KW-0812">Transmembrane</keyword>
<dbReference type="FunCoup" id="G3AHZ1">
    <property type="interactions" value="156"/>
</dbReference>
<organism evidence="14">
    <name type="scientific">Spathaspora passalidarum (strain NRRL Y-27907 / 11-Y1)</name>
    <dbReference type="NCBI Taxonomy" id="619300"/>
    <lineage>
        <taxon>Eukaryota</taxon>
        <taxon>Fungi</taxon>
        <taxon>Dikarya</taxon>
        <taxon>Ascomycota</taxon>
        <taxon>Saccharomycotina</taxon>
        <taxon>Pichiomycetes</taxon>
        <taxon>Debaryomycetaceae</taxon>
        <taxon>Spathaspora</taxon>
    </lineage>
</organism>
<comment type="function">
    <text evidence="9 10">Plays a role in maintaining the mitochondrial genome and in controlling the mtDNA escape. Involved in the regulation of mtDNA nucleotide structure and number. May have a dispensable role in early maturation of pre-rRNA.</text>
</comment>
<evidence type="ECO:0000313" key="13">
    <source>
        <dbReference type="EMBL" id="EGW34306.1"/>
    </source>
</evidence>
<dbReference type="STRING" id="619300.G3AHZ1"/>
<dbReference type="PANTHER" id="PTHR32198:SF2">
    <property type="entry name" value="MITOCHONDRIAL ESCAPE PROTEIN 2"/>
    <property type="match status" value="1"/>
</dbReference>
<evidence type="ECO:0000256" key="8">
    <source>
        <dbReference type="ARBA" id="ARBA00023136"/>
    </source>
</evidence>
<dbReference type="InterPro" id="IPR039627">
    <property type="entry name" value="Yme2_C"/>
</dbReference>
<evidence type="ECO:0000256" key="10">
    <source>
        <dbReference type="RuleBase" id="RU367108"/>
    </source>
</evidence>
<keyword evidence="5 10" id="KW-0999">Mitochondrion inner membrane</keyword>
<keyword evidence="10" id="KW-0507">mRNA processing</keyword>
<keyword evidence="8" id="KW-0472">Membrane</keyword>
<proteinExistence type="inferred from homology"/>
<gene>
    <name evidence="13" type="ORF">SPAPADRAFT_59728</name>
</gene>
<dbReference type="GO" id="GO:0006397">
    <property type="term" value="P:mRNA processing"/>
    <property type="evidence" value="ECO:0007669"/>
    <property type="project" value="UniProtKB-UniRule"/>
</dbReference>
<feature type="domain" description="Mitochondrial escape protein 2 C-terminal" evidence="12">
    <location>
        <begin position="91"/>
        <end position="521"/>
    </location>
</feature>
<keyword evidence="11" id="KW-0732">Signal</keyword>
<evidence type="ECO:0000256" key="5">
    <source>
        <dbReference type="ARBA" id="ARBA00022792"/>
    </source>
</evidence>
<dbReference type="Proteomes" id="UP000000709">
    <property type="component" value="Unassembled WGS sequence"/>
</dbReference>
<dbReference type="HOGENOM" id="CLU_007861_0_0_1"/>
<evidence type="ECO:0000256" key="7">
    <source>
        <dbReference type="ARBA" id="ARBA00023128"/>
    </source>
</evidence>
<evidence type="ECO:0000256" key="1">
    <source>
        <dbReference type="ARBA" id="ARBA00004434"/>
    </source>
</evidence>
<feature type="chain" id="PRO_5003442343" description="Mitochondrial escape protein 2" evidence="11">
    <location>
        <begin position="22"/>
        <end position="571"/>
    </location>
</feature>
<evidence type="ECO:0000256" key="4">
    <source>
        <dbReference type="ARBA" id="ARBA00022692"/>
    </source>
</evidence>
<dbReference type="AlphaFoldDB" id="G3AHZ1"/>
<keyword evidence="10" id="KW-0694">RNA-binding</keyword>
<keyword evidence="14" id="KW-1185">Reference proteome</keyword>
<feature type="signal peptide" evidence="11">
    <location>
        <begin position="1"/>
        <end position="21"/>
    </location>
</feature>
<evidence type="ECO:0000313" key="14">
    <source>
        <dbReference type="Proteomes" id="UP000000709"/>
    </source>
</evidence>
<accession>G3AHZ1</accession>
<evidence type="ECO:0000259" key="12">
    <source>
        <dbReference type="Pfam" id="PF10443"/>
    </source>
</evidence>
<dbReference type="GO" id="GO:0003723">
    <property type="term" value="F:RNA binding"/>
    <property type="evidence" value="ECO:0007669"/>
    <property type="project" value="UniProtKB-UniRule"/>
</dbReference>